<dbReference type="PANTHER" id="PTHR14465">
    <property type="entry name" value="IQ DOMAIN-CONTAINING PROTEIN H"/>
    <property type="match status" value="1"/>
</dbReference>
<organism evidence="2 3">
    <name type="scientific">Xylocopa violacea</name>
    <name type="common">Violet carpenter bee</name>
    <name type="synonym">Apis violacea</name>
    <dbReference type="NCBI Taxonomy" id="135666"/>
    <lineage>
        <taxon>Eukaryota</taxon>
        <taxon>Metazoa</taxon>
        <taxon>Ecdysozoa</taxon>
        <taxon>Arthropoda</taxon>
        <taxon>Hexapoda</taxon>
        <taxon>Insecta</taxon>
        <taxon>Pterygota</taxon>
        <taxon>Neoptera</taxon>
        <taxon>Endopterygota</taxon>
        <taxon>Hymenoptera</taxon>
        <taxon>Apocrita</taxon>
        <taxon>Aculeata</taxon>
        <taxon>Apoidea</taxon>
        <taxon>Anthophila</taxon>
        <taxon>Apidae</taxon>
        <taxon>Xylocopa</taxon>
        <taxon>Xylocopa</taxon>
    </lineage>
</organism>
<comment type="caution">
    <text evidence="2">The sequence shown here is derived from an EMBL/GenBank/DDBJ whole genome shotgun (WGS) entry which is preliminary data.</text>
</comment>
<name>A0ABP1MYY2_XYLVO</name>
<dbReference type="Pfam" id="PF00612">
    <property type="entry name" value="IQ"/>
    <property type="match status" value="1"/>
</dbReference>
<accession>A0ABP1MYY2</accession>
<feature type="domain" description="IQCH-like ATP-grasp" evidence="1">
    <location>
        <begin position="585"/>
        <end position="835"/>
    </location>
</feature>
<dbReference type="Pfam" id="PF24923">
    <property type="entry name" value="ATP-grasp_IQCH"/>
    <property type="match status" value="1"/>
</dbReference>
<dbReference type="InterPro" id="IPR038752">
    <property type="entry name" value="IQCH"/>
</dbReference>
<evidence type="ECO:0000259" key="1">
    <source>
        <dbReference type="Pfam" id="PF24923"/>
    </source>
</evidence>
<dbReference type="PANTHER" id="PTHR14465:SF0">
    <property type="entry name" value="IQ DOMAIN-CONTAINING PROTEIN H"/>
    <property type="match status" value="1"/>
</dbReference>
<dbReference type="EMBL" id="CAXAJV020001281">
    <property type="protein sequence ID" value="CAL7933913.1"/>
    <property type="molecule type" value="Genomic_DNA"/>
</dbReference>
<dbReference type="InterPro" id="IPR000048">
    <property type="entry name" value="IQ_motif_EF-hand-BS"/>
</dbReference>
<proteinExistence type="predicted"/>
<sequence length="993" mass="116296">MDHHHKLLRNEELYSQSVDIIKSSIIGIQQEISPIKKFLGDRRKEIIKQISADSNRRIDRYSSLEFTRSFYEYTLKELAEIERVCQECLVRLNIDFLTTTKGRMQPPSSLTPEEMRRAYEMYYDVFNGTKEDKIDCRCTWENKPVWNLDDTQDIVVKPREMARTEFDEYDLKFRQEIVYLRTKMFALPRKRTDVKSGSEILSEFTKEEGNIKQSLGTSEFIQILEEKKASDVFSVQQELSKINCLKFINTKFITCDNWTKTLDIHGEQFGSKWHLVLRPQIEKVARKRMIPVLYLNPSATFDFISTITKFTNFILVRTDLIDLLQDKSDAVWLNSWKLQFQTIKGKNIAATIIQALWRGYWLRKKKSYSECLYIAASVLWFCWISVKERKDMHRRYIKKMLISQQATRELTLKLSEEYHLMIKVPHVVVHLPSIGYPVDLRRILNPKLFAIYQNITILRMCIVHNPKTEVVYILPVKPTEDLLMMYSDFVESISPDEGVAKRITFIALSEADTFKNRPMNVSRILHCSEESLNEIRRKIAGKLVYVLPNIVDECDMRLTESLKIPLLSPDMELQRQFMNMSIMSEMIDNLGLLQLPHKGHITDYETLCSSLSELMVLHTEVSVWVFKLNYGMTTKYSGFFLINHISVPFMPMLRREREKHGDYWKMQSSLREEYLARMRDHLPKVIPVVTRLSKAYKSWNQFYGHMKKFGCLLRAVPADKNPKTIVVSLFIPGKVTKEKPKWLGTADKISLEARYSSCIYMLPQTSLDIVLIQPTVNKLAKSMQSKGYLGYLSIECYCYTQKPEEKLVISLLNVFPFYSYTQSYIDWMKFASGGWYNDLKDQFLSDISTTSQADRRKSSFLFVEKTPEWDETAERYAVSITQLHHSEFCTFRWPNLKNLFETCNIVYDRKKRQGSSIILHDGEVRNFGKMVAVSPSMTTTLNMVHKNLIKLHHTLMINSKKKAETNLPPLIDFFAKLSLDYQNLSINKCLPNF</sequence>
<evidence type="ECO:0000313" key="3">
    <source>
        <dbReference type="Proteomes" id="UP001642520"/>
    </source>
</evidence>
<dbReference type="InterPro" id="IPR056855">
    <property type="entry name" value="ATP-grasp_IQCH"/>
</dbReference>
<dbReference type="PROSITE" id="PS50096">
    <property type="entry name" value="IQ"/>
    <property type="match status" value="1"/>
</dbReference>
<gene>
    <name evidence="2" type="ORF">XYLVIOL_LOCUS720</name>
</gene>
<reference evidence="2 3" key="1">
    <citation type="submission" date="2024-08" db="EMBL/GenBank/DDBJ databases">
        <authorList>
            <person name="Will J Nash"/>
            <person name="Angela Man"/>
            <person name="Seanna McTaggart"/>
            <person name="Kendall Baker"/>
            <person name="Tom Barker"/>
            <person name="Leah Catchpole"/>
            <person name="Alex Durrant"/>
            <person name="Karim Gharbi"/>
            <person name="Naomi Irish"/>
            <person name="Gemy Kaithakottil"/>
            <person name="Debby Ku"/>
            <person name="Aaliyah Providence"/>
            <person name="Felix Shaw"/>
            <person name="David Swarbreck"/>
            <person name="Chris Watkins"/>
            <person name="Ann M. McCartney"/>
            <person name="Giulio Formenti"/>
            <person name="Alice Mouton"/>
            <person name="Noel Vella"/>
            <person name="Bjorn M von Reumont"/>
            <person name="Adriana Vella"/>
            <person name="Wilfried Haerty"/>
        </authorList>
    </citation>
    <scope>NUCLEOTIDE SEQUENCE [LARGE SCALE GENOMIC DNA]</scope>
</reference>
<evidence type="ECO:0000313" key="2">
    <source>
        <dbReference type="EMBL" id="CAL7933913.1"/>
    </source>
</evidence>
<dbReference type="Proteomes" id="UP001642520">
    <property type="component" value="Unassembled WGS sequence"/>
</dbReference>
<keyword evidence="3" id="KW-1185">Reference proteome</keyword>
<dbReference type="CDD" id="cd23767">
    <property type="entry name" value="IQCD"/>
    <property type="match status" value="1"/>
</dbReference>
<protein>
    <recommendedName>
        <fullName evidence="1">IQCH-like ATP-grasp domain-containing protein</fullName>
    </recommendedName>
</protein>